<gene>
    <name evidence="1" type="ORF">GCM10011511_01560</name>
</gene>
<dbReference type="Proteomes" id="UP000607559">
    <property type="component" value="Unassembled WGS sequence"/>
</dbReference>
<dbReference type="RefSeq" id="WP_188927543.1">
    <property type="nucleotide sequence ID" value="NZ_BMJC01000001.1"/>
</dbReference>
<comment type="caution">
    <text evidence="1">The sequence shown here is derived from an EMBL/GenBank/DDBJ whole genome shotgun (WGS) entry which is preliminary data.</text>
</comment>
<accession>A0A8J2U6F6</accession>
<proteinExistence type="predicted"/>
<reference evidence="1" key="2">
    <citation type="submission" date="2020-09" db="EMBL/GenBank/DDBJ databases">
        <authorList>
            <person name="Sun Q."/>
            <person name="Zhou Y."/>
        </authorList>
    </citation>
    <scope>NUCLEOTIDE SEQUENCE</scope>
    <source>
        <strain evidence="1">CGMCC 1.15448</strain>
    </source>
</reference>
<evidence type="ECO:0000313" key="1">
    <source>
        <dbReference type="EMBL" id="GGA82284.1"/>
    </source>
</evidence>
<name>A0A8J2U6F6_9BACT</name>
<evidence type="ECO:0000313" key="2">
    <source>
        <dbReference type="Proteomes" id="UP000607559"/>
    </source>
</evidence>
<keyword evidence="2" id="KW-1185">Reference proteome</keyword>
<sequence>MLHRSFTCLQALPDLSIFQFRTGREATITFQLRFTLLRSGIYDLGIEQRQSSRIFYPYLVSEDDAGQILDTVIQIIELYTEKYPGRIIRLKGSTDLQAALFRIILRTHHDLLCPLFSIDKEGGKRFFPFRRNAGDSVFLLKRRVDSHLPSHPLRASVNMRSRLFGNLVYVELHREINLGKLPFAAL</sequence>
<dbReference type="Pfam" id="PF22028">
    <property type="entry name" value="DUF6934"/>
    <property type="match status" value="1"/>
</dbReference>
<dbReference type="AlphaFoldDB" id="A0A8J2U6F6"/>
<reference evidence="1" key="1">
    <citation type="journal article" date="2014" name="Int. J. Syst. Evol. Microbiol.">
        <title>Complete genome sequence of Corynebacterium casei LMG S-19264T (=DSM 44701T), isolated from a smear-ripened cheese.</title>
        <authorList>
            <consortium name="US DOE Joint Genome Institute (JGI-PGF)"/>
            <person name="Walter F."/>
            <person name="Albersmeier A."/>
            <person name="Kalinowski J."/>
            <person name="Ruckert C."/>
        </authorList>
    </citation>
    <scope>NUCLEOTIDE SEQUENCE</scope>
    <source>
        <strain evidence="1">CGMCC 1.15448</strain>
    </source>
</reference>
<organism evidence="1 2">
    <name type="scientific">Puia dinghuensis</name>
    <dbReference type="NCBI Taxonomy" id="1792502"/>
    <lineage>
        <taxon>Bacteria</taxon>
        <taxon>Pseudomonadati</taxon>
        <taxon>Bacteroidota</taxon>
        <taxon>Chitinophagia</taxon>
        <taxon>Chitinophagales</taxon>
        <taxon>Chitinophagaceae</taxon>
        <taxon>Puia</taxon>
    </lineage>
</organism>
<dbReference type="EMBL" id="BMJC01000001">
    <property type="protein sequence ID" value="GGA82284.1"/>
    <property type="molecule type" value="Genomic_DNA"/>
</dbReference>
<dbReference type="InterPro" id="IPR053865">
    <property type="entry name" value="DUF6934"/>
</dbReference>
<protein>
    <submittedName>
        <fullName evidence="1">Uncharacterized protein</fullName>
    </submittedName>
</protein>